<evidence type="ECO:0000256" key="1">
    <source>
        <dbReference type="SAM" id="Phobius"/>
    </source>
</evidence>
<sequence>MRQLLSTLPREFWYFVRFVAVIVAAIVVKVVVESIVRLAKVQYYRSWPLKKHFHISIVELLIVAFISKTTVVNVKNHPSILRVTPAPVRGSFKYCERVAVEGISRMKLGSFSKKYHVLLLPSRLEWNDEEAQVCVHRDASLGLCECEKDDWRSLENEEWSFVMSPYEQLYVDVKLSPGTSGSVSVYLEEVVARTLLSCHSWNIAQTGFSYDW</sequence>
<feature type="transmembrane region" description="Helical" evidence="1">
    <location>
        <begin position="53"/>
        <end position="72"/>
    </location>
</feature>
<dbReference type="EMBL" id="BQNB010017155">
    <property type="protein sequence ID" value="GJT59965.1"/>
    <property type="molecule type" value="Genomic_DNA"/>
</dbReference>
<name>A0ABQ5F9G6_9ASTR</name>
<proteinExistence type="predicted"/>
<reference evidence="2" key="1">
    <citation type="journal article" date="2022" name="Int. J. Mol. Sci.">
        <title>Draft Genome of Tanacetum Coccineum: Genomic Comparison of Closely Related Tanacetum-Family Plants.</title>
        <authorList>
            <person name="Yamashiro T."/>
            <person name="Shiraishi A."/>
            <person name="Nakayama K."/>
            <person name="Satake H."/>
        </authorList>
    </citation>
    <scope>NUCLEOTIDE SEQUENCE</scope>
</reference>
<evidence type="ECO:0000313" key="3">
    <source>
        <dbReference type="Proteomes" id="UP001151760"/>
    </source>
</evidence>
<keyword evidence="3" id="KW-1185">Reference proteome</keyword>
<protein>
    <submittedName>
        <fullName evidence="2">Uncharacterized protein</fullName>
    </submittedName>
</protein>
<keyword evidence="1" id="KW-1133">Transmembrane helix</keyword>
<keyword evidence="1" id="KW-0472">Membrane</keyword>
<feature type="transmembrane region" description="Helical" evidence="1">
    <location>
        <begin position="12"/>
        <end position="32"/>
    </location>
</feature>
<dbReference type="PANTHER" id="PTHR31587">
    <property type="entry name" value="TRANSMEMBRANE PROTEIN (DUF2215)"/>
    <property type="match status" value="1"/>
</dbReference>
<dbReference type="Proteomes" id="UP001151760">
    <property type="component" value="Unassembled WGS sequence"/>
</dbReference>
<keyword evidence="1" id="KW-0812">Transmembrane</keyword>
<reference evidence="2" key="2">
    <citation type="submission" date="2022-01" db="EMBL/GenBank/DDBJ databases">
        <authorList>
            <person name="Yamashiro T."/>
            <person name="Shiraishi A."/>
            <person name="Satake H."/>
            <person name="Nakayama K."/>
        </authorList>
    </citation>
    <scope>NUCLEOTIDE SEQUENCE</scope>
</reference>
<comment type="caution">
    <text evidence="2">The sequence shown here is derived from an EMBL/GenBank/DDBJ whole genome shotgun (WGS) entry which is preliminary data.</text>
</comment>
<organism evidence="2 3">
    <name type="scientific">Tanacetum coccineum</name>
    <dbReference type="NCBI Taxonomy" id="301880"/>
    <lineage>
        <taxon>Eukaryota</taxon>
        <taxon>Viridiplantae</taxon>
        <taxon>Streptophyta</taxon>
        <taxon>Embryophyta</taxon>
        <taxon>Tracheophyta</taxon>
        <taxon>Spermatophyta</taxon>
        <taxon>Magnoliopsida</taxon>
        <taxon>eudicotyledons</taxon>
        <taxon>Gunneridae</taxon>
        <taxon>Pentapetalae</taxon>
        <taxon>asterids</taxon>
        <taxon>campanulids</taxon>
        <taxon>Asterales</taxon>
        <taxon>Asteraceae</taxon>
        <taxon>Asteroideae</taxon>
        <taxon>Anthemideae</taxon>
        <taxon>Anthemidinae</taxon>
        <taxon>Tanacetum</taxon>
    </lineage>
</organism>
<accession>A0ABQ5F9G6</accession>
<evidence type="ECO:0000313" key="2">
    <source>
        <dbReference type="EMBL" id="GJT59965.1"/>
    </source>
</evidence>
<dbReference type="PANTHER" id="PTHR31587:SF3">
    <property type="entry name" value="EXPRESSED PROTEIN"/>
    <property type="match status" value="1"/>
</dbReference>
<gene>
    <name evidence="2" type="ORF">Tco_1003498</name>
</gene>